<evidence type="ECO:0000256" key="1">
    <source>
        <dbReference type="SAM" id="Phobius"/>
    </source>
</evidence>
<proteinExistence type="predicted"/>
<organism evidence="2 3">
    <name type="scientific">Candidatus Nanosyncoccus nanoralicus</name>
    <dbReference type="NCBI Taxonomy" id="2171996"/>
    <lineage>
        <taxon>Bacteria</taxon>
        <taxon>Candidatus Saccharimonadota</taxon>
        <taxon>Candidatus Nanosyncoccalia</taxon>
        <taxon>Candidatus Nanosyncoccales</taxon>
        <taxon>Candidatus Nanosyncoccaceae</taxon>
        <taxon>Candidatus Nanosyncoccus</taxon>
    </lineage>
</organism>
<name>A0ABY0FKM6_9BACT</name>
<protein>
    <recommendedName>
        <fullName evidence="4">DUF4145 domain-containing protein</fullName>
    </recommendedName>
</protein>
<evidence type="ECO:0008006" key="4">
    <source>
        <dbReference type="Google" id="ProtNLM"/>
    </source>
</evidence>
<reference evidence="2 3" key="2">
    <citation type="journal article" date="2020" name="Cell Rep.">
        <title>Acquisition and Adaptation of Ultra-small Parasitic Reduced Genome Bacteria to Mammalian Hosts.</title>
        <authorList>
            <person name="McLean J.S."/>
            <person name="Bor B."/>
            <person name="Kerns K.A."/>
            <person name="Liu Q."/>
            <person name="To T.T."/>
            <person name="Solden L."/>
            <person name="Hendrickson E.L."/>
            <person name="Wrighton K."/>
            <person name="Shi W."/>
            <person name="He X."/>
        </authorList>
    </citation>
    <scope>NUCLEOTIDE SEQUENCE [LARGE SCALE GENOMIC DNA]</scope>
    <source>
        <strain evidence="2 3">TM7_KMM_G3_1_HOT_351</strain>
    </source>
</reference>
<gene>
    <name evidence="2" type="ORF">G3KMM_00181</name>
</gene>
<evidence type="ECO:0000313" key="3">
    <source>
        <dbReference type="Proteomes" id="UP001191004"/>
    </source>
</evidence>
<keyword evidence="1" id="KW-0472">Membrane</keyword>
<keyword evidence="3" id="KW-1185">Reference proteome</keyword>
<evidence type="ECO:0000313" key="2">
    <source>
        <dbReference type="EMBL" id="RYC73841.1"/>
    </source>
</evidence>
<accession>A0ABY0FKM6</accession>
<dbReference type="Proteomes" id="UP001191004">
    <property type="component" value="Unassembled WGS sequence"/>
</dbReference>
<dbReference type="RefSeq" id="WP_129604255.1">
    <property type="nucleotide sequence ID" value="NZ_PRLL01000003.1"/>
</dbReference>
<comment type="caution">
    <text evidence="2">The sequence shown here is derived from an EMBL/GenBank/DDBJ whole genome shotgun (WGS) entry which is preliminary data.</text>
</comment>
<feature type="transmembrane region" description="Helical" evidence="1">
    <location>
        <begin position="6"/>
        <end position="23"/>
    </location>
</feature>
<reference evidence="2 3" key="1">
    <citation type="journal article" date="2018" name="bioRxiv">
        <title>Evidence of independent acquisition and adaption of ultra-small bacteria to human hosts across the highly diverse yet reduced genomes of the phylum Saccharibacteria.</title>
        <authorList>
            <person name="McLean J.S."/>
            <person name="Bor B."/>
            <person name="To T.T."/>
            <person name="Liu Q."/>
            <person name="Kearns K.A."/>
            <person name="Solden L.M."/>
            <person name="Wrighton K.C."/>
            <person name="He X."/>
            <person name="Shi W."/>
        </authorList>
    </citation>
    <scope>NUCLEOTIDE SEQUENCE [LARGE SCALE GENOMIC DNA]</scope>
    <source>
        <strain evidence="2 3">TM7_KMM_G3_1_HOT_351</strain>
    </source>
</reference>
<dbReference type="EMBL" id="PRLL01000003">
    <property type="protein sequence ID" value="RYC73841.1"/>
    <property type="molecule type" value="Genomic_DNA"/>
</dbReference>
<keyword evidence="1" id="KW-1133">Transmembrane helix</keyword>
<keyword evidence="1" id="KW-0812">Transmembrane</keyword>
<sequence>MPYSTLILLIAILIVGVFVFIAISSTGRRNHRFDVEDYQTRFLKIENSLTRDNKLSYNAAVIEADKLLDRALMELGVPGKTMGERLKASSTRFTQLNSVWYAHKQRNQIAHEQDFNLEYNQAKHALASFRQALKDLGAI</sequence>